<dbReference type="Gene3D" id="3.10.450.50">
    <property type="match status" value="1"/>
</dbReference>
<dbReference type="Proteomes" id="UP000234840">
    <property type="component" value="Unassembled WGS sequence"/>
</dbReference>
<protein>
    <recommendedName>
        <fullName evidence="1">HTH LytTR-type domain-containing protein</fullName>
    </recommendedName>
</protein>
<dbReference type="SMART" id="SM00850">
    <property type="entry name" value="LytTR"/>
    <property type="match status" value="1"/>
</dbReference>
<dbReference type="InterPro" id="IPR032710">
    <property type="entry name" value="NTF2-like_dom_sf"/>
</dbReference>
<dbReference type="PANTHER" id="PTHR37299:SF1">
    <property type="entry name" value="STAGE 0 SPORULATION PROTEIN A HOMOLOG"/>
    <property type="match status" value="1"/>
</dbReference>
<proteinExistence type="predicted"/>
<dbReference type="AlphaFoldDB" id="A0A2N5Q184"/>
<dbReference type="InterPro" id="IPR007492">
    <property type="entry name" value="LytTR_DNA-bd_dom"/>
</dbReference>
<organism evidence="2 3">
    <name type="scientific">Mediterraneibacter gnavus</name>
    <name type="common">Ruminococcus gnavus</name>
    <dbReference type="NCBI Taxonomy" id="33038"/>
    <lineage>
        <taxon>Bacteria</taxon>
        <taxon>Bacillati</taxon>
        <taxon>Bacillota</taxon>
        <taxon>Clostridia</taxon>
        <taxon>Lachnospirales</taxon>
        <taxon>Lachnospiraceae</taxon>
        <taxon>Mediterraneibacter</taxon>
    </lineage>
</organism>
<dbReference type="EMBL" id="NIHW01000010">
    <property type="protein sequence ID" value="PLT87832.1"/>
    <property type="molecule type" value="Genomic_DNA"/>
</dbReference>
<dbReference type="PANTHER" id="PTHR37299">
    <property type="entry name" value="TRANSCRIPTIONAL REGULATOR-RELATED"/>
    <property type="match status" value="1"/>
</dbReference>
<dbReference type="Pfam" id="PF04397">
    <property type="entry name" value="LytTR"/>
    <property type="match status" value="1"/>
</dbReference>
<feature type="domain" description="HTH LytTR-type" evidence="1">
    <location>
        <begin position="174"/>
        <end position="272"/>
    </location>
</feature>
<evidence type="ECO:0000313" key="2">
    <source>
        <dbReference type="EMBL" id="PLT87832.1"/>
    </source>
</evidence>
<evidence type="ECO:0000259" key="1">
    <source>
        <dbReference type="PROSITE" id="PS50930"/>
    </source>
</evidence>
<name>A0A2N5Q184_MEDGN</name>
<comment type="caution">
    <text evidence="2">The sequence shown here is derived from an EMBL/GenBank/DDBJ whole genome shotgun (WGS) entry which is preliminary data.</text>
</comment>
<dbReference type="SUPFAM" id="SSF54427">
    <property type="entry name" value="NTF2-like"/>
    <property type="match status" value="1"/>
</dbReference>
<dbReference type="RefSeq" id="WP_101882229.1">
    <property type="nucleotide sequence ID" value="NZ_CAXSWW010000004.1"/>
</dbReference>
<accession>A0A2N5Q184</accession>
<reference evidence="2 3" key="1">
    <citation type="journal article" date="2017" name="Genome Med.">
        <title>A novel Ruminococcus gnavus clade enriched in inflammatory bowel disease patients.</title>
        <authorList>
            <person name="Hall A.B."/>
            <person name="Yassour M."/>
            <person name="Sauk J."/>
            <person name="Garner A."/>
            <person name="Jiang X."/>
            <person name="Arthur T."/>
            <person name="Lagoudas G.K."/>
            <person name="Vatanen T."/>
            <person name="Fornelos N."/>
            <person name="Wilson R."/>
            <person name="Bertha M."/>
            <person name="Cohen M."/>
            <person name="Garber J."/>
            <person name="Khalili H."/>
            <person name="Gevers D."/>
            <person name="Ananthakrishnan A.N."/>
            <person name="Kugathasan S."/>
            <person name="Lander E.S."/>
            <person name="Blainey P."/>
            <person name="Vlamakis H."/>
            <person name="Xavier R.J."/>
            <person name="Huttenhower C."/>
        </authorList>
    </citation>
    <scope>NUCLEOTIDE SEQUENCE [LARGE SCALE GENOMIC DNA]</scope>
    <source>
        <strain evidence="2 3">RJX1128</strain>
    </source>
</reference>
<evidence type="ECO:0000313" key="3">
    <source>
        <dbReference type="Proteomes" id="UP000234840"/>
    </source>
</evidence>
<dbReference type="GO" id="GO:0000156">
    <property type="term" value="F:phosphorelay response regulator activity"/>
    <property type="evidence" value="ECO:0007669"/>
    <property type="project" value="InterPro"/>
</dbReference>
<sequence length="281" mass="33467">MCSKIRRRDTLEQELIQQSSLVFHSYFDRDMDTFVSLLDENFVWIGSYDFQYSKGIDEFLEITKEEQQENSAKVYDEEYHILSHTNHAYAVYGRFSASAWKNEETFLYTRQRATFIWKLTPNGFKLLHLHCTMARDIPLEGNLDDIIRQKGTVNRWYDYMLLAENRQIKKEKRLLLKDIDGGIHYLLPSEILYISIMYRDTMIYTSTQSFCIRKNLNQLLELMPFLIQCHKSWLVNPLYVLEIRRYSITLTNDIQIPVGKTRYNKVREALKQTPDVLSKTP</sequence>
<dbReference type="GO" id="GO:0003677">
    <property type="term" value="F:DNA binding"/>
    <property type="evidence" value="ECO:0007669"/>
    <property type="project" value="InterPro"/>
</dbReference>
<dbReference type="InterPro" id="IPR046947">
    <property type="entry name" value="LytR-like"/>
</dbReference>
<dbReference type="Gene3D" id="2.40.50.1020">
    <property type="entry name" value="LytTr DNA-binding domain"/>
    <property type="match status" value="1"/>
</dbReference>
<dbReference type="PROSITE" id="PS50930">
    <property type="entry name" value="HTH_LYTTR"/>
    <property type="match status" value="1"/>
</dbReference>
<gene>
    <name evidence="2" type="ORF">CDL20_05655</name>
</gene>